<dbReference type="RefSeq" id="WP_149326699.1">
    <property type="nucleotide sequence ID" value="NZ_VTPY01000001.1"/>
</dbReference>
<evidence type="ECO:0008006" key="3">
    <source>
        <dbReference type="Google" id="ProtNLM"/>
    </source>
</evidence>
<dbReference type="AlphaFoldDB" id="A0A7V7G2X6"/>
<accession>A0A7V7G2X6</accession>
<protein>
    <recommendedName>
        <fullName evidence="3">DUF2383 domain-containing protein</fullName>
    </recommendedName>
</protein>
<evidence type="ECO:0000313" key="2">
    <source>
        <dbReference type="Proteomes" id="UP000486760"/>
    </source>
</evidence>
<proteinExistence type="predicted"/>
<dbReference type="EMBL" id="VTPY01000001">
    <property type="protein sequence ID" value="KAA0014489.1"/>
    <property type="molecule type" value="Genomic_DNA"/>
</dbReference>
<name>A0A7V7G2X6_9GAMM</name>
<keyword evidence="2" id="KW-1185">Reference proteome</keyword>
<comment type="caution">
    <text evidence="1">The sequence shown here is derived from an EMBL/GenBank/DDBJ whole genome shotgun (WGS) entry which is preliminary data.</text>
</comment>
<reference evidence="1 2" key="1">
    <citation type="submission" date="2019-08" db="EMBL/GenBank/DDBJ databases">
        <title>Bioinformatics analysis of the strain L3 and L5.</title>
        <authorList>
            <person name="Li X."/>
        </authorList>
    </citation>
    <scope>NUCLEOTIDE SEQUENCE [LARGE SCALE GENOMIC DNA]</scope>
    <source>
        <strain evidence="1 2">L5</strain>
    </source>
</reference>
<organism evidence="1 2">
    <name type="scientific">Billgrantia pellis</name>
    <dbReference type="NCBI Taxonomy" id="2606936"/>
    <lineage>
        <taxon>Bacteria</taxon>
        <taxon>Pseudomonadati</taxon>
        <taxon>Pseudomonadota</taxon>
        <taxon>Gammaproteobacteria</taxon>
        <taxon>Oceanospirillales</taxon>
        <taxon>Halomonadaceae</taxon>
        <taxon>Billgrantia</taxon>
    </lineage>
</organism>
<gene>
    <name evidence="1" type="ORF">F0A17_02240</name>
</gene>
<evidence type="ECO:0000313" key="1">
    <source>
        <dbReference type="EMBL" id="KAA0014489.1"/>
    </source>
</evidence>
<sequence length="65" mass="7599">MSEEKQQQIIHALQQVIDDTRHTIDRFEATGMDEQMPVDYDRLFGILDDANRQQRQHTLLMLGSA</sequence>
<dbReference type="Proteomes" id="UP000486760">
    <property type="component" value="Unassembled WGS sequence"/>
</dbReference>